<reference evidence="2 3" key="1">
    <citation type="submission" date="2020-04" db="EMBL/GenBank/DDBJ databases">
        <title>Phylogenetic Diversity and Antibacterial Activity against Ralstonia solanacearum of Endophytic Actinomycete Isolated from Moss.</title>
        <authorList>
            <person name="Zhuang X."/>
        </authorList>
    </citation>
    <scope>NUCLEOTIDE SEQUENCE [LARGE SCALE GENOMIC DNA]</scope>
    <source>
        <strain evidence="2 3">LD120</strain>
    </source>
</reference>
<feature type="transmembrane region" description="Helical" evidence="1">
    <location>
        <begin position="29"/>
        <end position="47"/>
    </location>
</feature>
<evidence type="ECO:0000313" key="3">
    <source>
        <dbReference type="Proteomes" id="UP000772196"/>
    </source>
</evidence>
<keyword evidence="1" id="KW-0812">Transmembrane</keyword>
<comment type="caution">
    <text evidence="2">The sequence shown here is derived from an EMBL/GenBank/DDBJ whole genome shotgun (WGS) entry which is preliminary data.</text>
</comment>
<gene>
    <name evidence="2" type="ORF">HFV08_03315</name>
</gene>
<evidence type="ECO:0000313" key="2">
    <source>
        <dbReference type="EMBL" id="NKI40294.1"/>
    </source>
</evidence>
<sequence>MSIEHKRWAQRAQELRLEQLSTARKQAEAWRAGLAGMTALLGVVLVLKGRETVGDLVPWTRVTVAVLLVTTFGGLLAATVFAVRAAAGTPGEEILLTGEGLREWTRNEVRVIARRIWCAALLTLTGLSLLVTALGFTWFGPASDPARPMVRVVTRGESMCGELVGTAGDDVVVKGETLRKTPIKWIVSIEPVKSCSRP</sequence>
<accession>A0ABX1GZ63</accession>
<keyword evidence="1" id="KW-0472">Membrane</keyword>
<organism evidence="2 3">
    <name type="scientific">Streptomyces physcomitrii</name>
    <dbReference type="NCBI Taxonomy" id="2724184"/>
    <lineage>
        <taxon>Bacteria</taxon>
        <taxon>Bacillati</taxon>
        <taxon>Actinomycetota</taxon>
        <taxon>Actinomycetes</taxon>
        <taxon>Kitasatosporales</taxon>
        <taxon>Streptomycetaceae</taxon>
        <taxon>Streptomyces</taxon>
    </lineage>
</organism>
<feature type="transmembrane region" description="Helical" evidence="1">
    <location>
        <begin position="116"/>
        <end position="139"/>
    </location>
</feature>
<keyword evidence="3" id="KW-1185">Reference proteome</keyword>
<name>A0ABX1GZ63_9ACTN</name>
<dbReference type="EMBL" id="JAAWWP010000002">
    <property type="protein sequence ID" value="NKI40294.1"/>
    <property type="molecule type" value="Genomic_DNA"/>
</dbReference>
<keyword evidence="1" id="KW-1133">Transmembrane helix</keyword>
<feature type="transmembrane region" description="Helical" evidence="1">
    <location>
        <begin position="59"/>
        <end position="83"/>
    </location>
</feature>
<evidence type="ECO:0000256" key="1">
    <source>
        <dbReference type="SAM" id="Phobius"/>
    </source>
</evidence>
<dbReference type="Proteomes" id="UP000772196">
    <property type="component" value="Unassembled WGS sequence"/>
</dbReference>
<protein>
    <submittedName>
        <fullName evidence="2">Uncharacterized protein</fullName>
    </submittedName>
</protein>
<proteinExistence type="predicted"/>